<name>A0AAV2YL34_9STRA</name>
<protein>
    <recommendedName>
        <fullName evidence="1">NrS-1 polymerase-like helicase domain-containing protein</fullName>
    </recommendedName>
</protein>
<dbReference type="AlphaFoldDB" id="A0AAV2YL34"/>
<accession>A0AAV2YL34</accession>
<dbReference type="SUPFAM" id="SSF52540">
    <property type="entry name" value="P-loop containing nucleoside triphosphate hydrolases"/>
    <property type="match status" value="1"/>
</dbReference>
<gene>
    <name evidence="2" type="ORF">N0F65_001475</name>
</gene>
<keyword evidence="3" id="KW-1185">Reference proteome</keyword>
<sequence>MEIGGPRIENLKSINGTFYESFDHNKLAFIINNLDEIKKKYRDSARDALSLDKYYEASKQSNRGLGSIPVDYIQNGNDTIRGRYQARGSLSGQNMVREVRHTIFDDFYIDIDMDNCHPVITVWMCDKLGIPCDYMRDYVNYREERIQEIIEANPLLSRDDVKRLFLSIIYGVAYKNESASIKTKVCKAFKYFKIESDKHRIKSGKNFNLEGAAMSHVCCFVENQLLMIIMNYLKSKLEDISDSILCFDGVMISMSKYNKSYLKDLEEQFSFIGIPIKLSVKQMKPLDLSKIGSGYKPNKVFEFILPSNDSHLSYSRFNQYSIDDKELTARIEHSVNESLPICEALSHLLKLLPKEMIRINDMITSYDLVSGAVFSLREAAKMIKRTFAYIYNDGDCYYIVKSTQTIRFKDGDVKVFMLDFCHKSIMYKNVDVIPHSPLVEPKLNGEFNLFGQYQHQYDPNFVIDETLVSKWTNHIKDVVAAGDEVVGEYLINWFAHLLQHPERKTESVPLIKGIPGSGKNLCFNVFQRYVLNPSLSICCPDMDKLFTRFNSARMGKLLIVLDEAVDSGDRKMNNKMKNFITEERVQIENKGKDVVEVSDFSNYAVITNNDFASVIEQHDRRYICITAAKHRVGDRKYFQDMITSLLNVNAGKHLFHYLLRRDLTQFETRDLPSPSYKKELATKQANNVVKWLLSKYESLIDDDDQEQYSLPSGEWYRQYQKWCEACGESKVYSLSIFNQMMNSEGLDTKVQRVKDPSGKWVSIKERVVSSSIIKDKLAQYIV</sequence>
<reference evidence="2" key="2">
    <citation type="journal article" date="2023" name="Microbiol Resour">
        <title>Decontamination and Annotation of the Draft Genome Sequence of the Oomycete Lagenidium giganteum ARSEF 373.</title>
        <authorList>
            <person name="Morgan W.R."/>
            <person name="Tartar A."/>
        </authorList>
    </citation>
    <scope>NUCLEOTIDE SEQUENCE</scope>
    <source>
        <strain evidence="2">ARSEF 373</strain>
    </source>
</reference>
<comment type="caution">
    <text evidence="2">The sequence shown here is derived from an EMBL/GenBank/DDBJ whole genome shotgun (WGS) entry which is preliminary data.</text>
</comment>
<evidence type="ECO:0000259" key="1">
    <source>
        <dbReference type="Pfam" id="PF19263"/>
    </source>
</evidence>
<dbReference type="InterPro" id="IPR045455">
    <property type="entry name" value="NrS-1_pol-like_helicase"/>
</dbReference>
<dbReference type="EMBL" id="DAKRPA010000274">
    <property type="protein sequence ID" value="DAZ94044.1"/>
    <property type="molecule type" value="Genomic_DNA"/>
</dbReference>
<dbReference type="Pfam" id="PF19263">
    <property type="entry name" value="DUF5906"/>
    <property type="match status" value="1"/>
</dbReference>
<dbReference type="InterPro" id="IPR027417">
    <property type="entry name" value="P-loop_NTPase"/>
</dbReference>
<dbReference type="Proteomes" id="UP001146120">
    <property type="component" value="Unassembled WGS sequence"/>
</dbReference>
<organism evidence="2 3">
    <name type="scientific">Lagenidium giganteum</name>
    <dbReference type="NCBI Taxonomy" id="4803"/>
    <lineage>
        <taxon>Eukaryota</taxon>
        <taxon>Sar</taxon>
        <taxon>Stramenopiles</taxon>
        <taxon>Oomycota</taxon>
        <taxon>Peronosporomycetes</taxon>
        <taxon>Pythiales</taxon>
        <taxon>Pythiaceae</taxon>
    </lineage>
</organism>
<reference evidence="2" key="1">
    <citation type="submission" date="2022-11" db="EMBL/GenBank/DDBJ databases">
        <authorList>
            <person name="Morgan W.R."/>
            <person name="Tartar A."/>
        </authorList>
    </citation>
    <scope>NUCLEOTIDE SEQUENCE</scope>
    <source>
        <strain evidence="2">ARSEF 373</strain>
    </source>
</reference>
<feature type="domain" description="NrS-1 polymerase-like helicase" evidence="1">
    <location>
        <begin position="512"/>
        <end position="621"/>
    </location>
</feature>
<proteinExistence type="predicted"/>
<evidence type="ECO:0000313" key="3">
    <source>
        <dbReference type="Proteomes" id="UP001146120"/>
    </source>
</evidence>
<evidence type="ECO:0000313" key="2">
    <source>
        <dbReference type="EMBL" id="DAZ94044.1"/>
    </source>
</evidence>
<dbReference type="Gene3D" id="3.40.50.300">
    <property type="entry name" value="P-loop containing nucleotide triphosphate hydrolases"/>
    <property type="match status" value="1"/>
</dbReference>